<protein>
    <submittedName>
        <fullName evidence="1">Uncharacterized protein</fullName>
    </submittedName>
</protein>
<dbReference type="EMBL" id="HE575317">
    <property type="protein sequence ID" value="CCC90295.1"/>
    <property type="molecule type" value="Genomic_DNA"/>
</dbReference>
<proteinExistence type="predicted"/>
<evidence type="ECO:0000313" key="1">
    <source>
        <dbReference type="EMBL" id="CCC90295.1"/>
    </source>
</evidence>
<gene>
    <name evidence="1" type="ORF">TCIL3000_4_4100</name>
</gene>
<sequence length="145" mass="17061">MTNLLHHSLVLFSFNQVSTKGKHKHVYVNVLCVFFYLEAERQEASKEAWVKWATEKEKLQQTRVRKGFTFHVRFNGAFLTEWAVRVYKIKPRKLFPMEKSNKIKRGLILTGGFAIGAVRSETRLGTKRKKYKNAKQTENNIFRLL</sequence>
<reference evidence="1" key="1">
    <citation type="journal article" date="2012" name="Proc. Natl. Acad. Sci. U.S.A.">
        <title>Antigenic diversity is generated by distinct evolutionary mechanisms in African trypanosome species.</title>
        <authorList>
            <person name="Jackson A.P."/>
            <person name="Berry A."/>
            <person name="Aslett M."/>
            <person name="Allison H.C."/>
            <person name="Burton P."/>
            <person name="Vavrova-Anderson J."/>
            <person name="Brown R."/>
            <person name="Browne H."/>
            <person name="Corton N."/>
            <person name="Hauser H."/>
            <person name="Gamble J."/>
            <person name="Gilderthorp R."/>
            <person name="Marcello L."/>
            <person name="McQuillan J."/>
            <person name="Otto T.D."/>
            <person name="Quail M.A."/>
            <person name="Sanders M.J."/>
            <person name="van Tonder A."/>
            <person name="Ginger M.L."/>
            <person name="Field M.C."/>
            <person name="Barry J.D."/>
            <person name="Hertz-Fowler C."/>
            <person name="Berriman M."/>
        </authorList>
    </citation>
    <scope>NUCLEOTIDE SEQUENCE</scope>
    <source>
        <strain evidence="1">IL3000</strain>
    </source>
</reference>
<dbReference type="AlphaFoldDB" id="G0ULP0"/>
<accession>G0ULP0</accession>
<organism evidence="1">
    <name type="scientific">Trypanosoma congolense (strain IL3000)</name>
    <dbReference type="NCBI Taxonomy" id="1068625"/>
    <lineage>
        <taxon>Eukaryota</taxon>
        <taxon>Discoba</taxon>
        <taxon>Euglenozoa</taxon>
        <taxon>Kinetoplastea</taxon>
        <taxon>Metakinetoplastina</taxon>
        <taxon>Trypanosomatida</taxon>
        <taxon>Trypanosomatidae</taxon>
        <taxon>Trypanosoma</taxon>
        <taxon>Nannomonas</taxon>
    </lineage>
</organism>
<name>G0ULP0_TRYCI</name>